<dbReference type="Gene3D" id="1.10.260.40">
    <property type="entry name" value="lambda repressor-like DNA-binding domains"/>
    <property type="match status" value="1"/>
</dbReference>
<name>A0ABQ5KZH3_9EUKA</name>
<sequence length="122" mass="13480">FEKGPMFLKPLNLKDVADEIGVHESTVSRAVNGKYLQCGQGLFEIKHFFQSGVTGAYGEGVSAESIKVLIRDLVGAEDPKKPLSDQKISNELGKAGIKVSRRTIAKYRDELNIPSTSKRKRF</sequence>
<comment type="caution">
    <text evidence="2">The sequence shown here is derived from an EMBL/GenBank/DDBJ whole genome shotgun (WGS) entry which is preliminary data.</text>
</comment>
<dbReference type="PANTHER" id="PTHR32248">
    <property type="entry name" value="RNA POLYMERASE SIGMA-54 FACTOR"/>
    <property type="match status" value="1"/>
</dbReference>
<dbReference type="PROSITE" id="PS50044">
    <property type="entry name" value="SIGMA54_3"/>
    <property type="match status" value="1"/>
</dbReference>
<dbReference type="EMBL" id="BQXS01005305">
    <property type="protein sequence ID" value="GKT37834.1"/>
    <property type="molecule type" value="Genomic_DNA"/>
</dbReference>
<dbReference type="InterPro" id="IPR000394">
    <property type="entry name" value="RNA_pol_sigma_54"/>
</dbReference>
<keyword evidence="3" id="KW-1185">Reference proteome</keyword>
<dbReference type="Gene3D" id="1.10.10.60">
    <property type="entry name" value="Homeodomain-like"/>
    <property type="match status" value="1"/>
</dbReference>
<dbReference type="Pfam" id="PF04552">
    <property type="entry name" value="Sigma54_DBD"/>
    <property type="match status" value="1"/>
</dbReference>
<gene>
    <name evidence="2" type="ORF">ADUPG1_003772</name>
</gene>
<dbReference type="PROSITE" id="PS00717">
    <property type="entry name" value="SIGMA54_1"/>
    <property type="match status" value="1"/>
</dbReference>
<dbReference type="InterPro" id="IPR010982">
    <property type="entry name" value="Lambda_DNA-bd_dom_sf"/>
</dbReference>
<proteinExistence type="predicted"/>
<reference evidence="2" key="1">
    <citation type="submission" date="2022-03" db="EMBL/GenBank/DDBJ databases">
        <title>Draft genome sequence of Aduncisulcus paluster, a free-living microaerophilic Fornicata.</title>
        <authorList>
            <person name="Yuyama I."/>
            <person name="Kume K."/>
            <person name="Tamura T."/>
            <person name="Inagaki Y."/>
            <person name="Hashimoto T."/>
        </authorList>
    </citation>
    <scope>NUCLEOTIDE SEQUENCE</scope>
    <source>
        <strain evidence="2">NY0171</strain>
    </source>
</reference>
<dbReference type="PROSITE" id="PS00718">
    <property type="entry name" value="SIGMA54_2"/>
    <property type="match status" value="1"/>
</dbReference>
<protein>
    <submittedName>
        <fullName evidence="2">RNA polymerase sigma factor 54 like protein</fullName>
    </submittedName>
</protein>
<feature type="non-terminal residue" evidence="2">
    <location>
        <position position="1"/>
    </location>
</feature>
<feature type="domain" description="RNA polymerase sigma factor 54 DNA-binding" evidence="1">
    <location>
        <begin position="1"/>
        <end position="121"/>
    </location>
</feature>
<evidence type="ECO:0000313" key="3">
    <source>
        <dbReference type="Proteomes" id="UP001057375"/>
    </source>
</evidence>
<accession>A0ABQ5KZH3</accession>
<dbReference type="Proteomes" id="UP001057375">
    <property type="component" value="Unassembled WGS sequence"/>
</dbReference>
<organism evidence="2 3">
    <name type="scientific">Aduncisulcus paluster</name>
    <dbReference type="NCBI Taxonomy" id="2918883"/>
    <lineage>
        <taxon>Eukaryota</taxon>
        <taxon>Metamonada</taxon>
        <taxon>Carpediemonas-like organisms</taxon>
        <taxon>Aduncisulcus</taxon>
    </lineage>
</organism>
<dbReference type="PRINTS" id="PR00045">
    <property type="entry name" value="SIGMA54FCT"/>
</dbReference>
<dbReference type="InterPro" id="IPR007634">
    <property type="entry name" value="RNA_pol_sigma_54_DNA-bd"/>
</dbReference>
<evidence type="ECO:0000259" key="1">
    <source>
        <dbReference type="Pfam" id="PF04552"/>
    </source>
</evidence>
<evidence type="ECO:0000313" key="2">
    <source>
        <dbReference type="EMBL" id="GKT37834.1"/>
    </source>
</evidence>
<dbReference type="PANTHER" id="PTHR32248:SF4">
    <property type="entry name" value="RNA POLYMERASE SIGMA-54 FACTOR"/>
    <property type="match status" value="1"/>
</dbReference>